<dbReference type="InterPro" id="IPR032466">
    <property type="entry name" value="Metal_Hydrolase"/>
</dbReference>
<dbReference type="Proteomes" id="UP000265581">
    <property type="component" value="Unassembled WGS sequence"/>
</dbReference>
<evidence type="ECO:0000313" key="3">
    <source>
        <dbReference type="Proteomes" id="UP000265581"/>
    </source>
</evidence>
<sequence>MTTTLFRDAQIFDGVNPGRRPGHVLVEDGIIRAVSDAPIQGSFDTVVEVGGRTLMPGLIDLHVHIWAADLDVTRLAQQPTEYYAMFAARFLQTSLDHGFTTLRDAGGTDAGFARAIEQDWIASPRFYHSGRYISQTGGHGDFRAGSQQDLSGCECCPPRHERFTAIADGPDAVRRAVREEFRRGARAIKIMASGGVASPSDPLDALQFTDAEILAAVEEADVRGSYIFAHCHPDAAIRRASDLGVRCIEHGTFVSPETAGVLADNRTYVVPTLAVVKALQDDGAALGLPEVSQRKLGGALDAMLEGLGRFKEAGVKVGFGTDLLGASHERQGDEFALRSEVLNGYDILVSATSTAAEILQEEGRLGVVAPGAHADLLVVDGDPLIDVTVLGHRGATLPVIMKAGRFHKNELARIG</sequence>
<accession>A0A371PAD6</accession>
<dbReference type="AlphaFoldDB" id="A0A371PAD6"/>
<dbReference type="Gene3D" id="3.20.20.140">
    <property type="entry name" value="Metal-dependent hydrolases"/>
    <property type="match status" value="1"/>
</dbReference>
<protein>
    <submittedName>
        <fullName evidence="2">Amidohydrolase family protein</fullName>
    </submittedName>
</protein>
<dbReference type="SUPFAM" id="SSF51338">
    <property type="entry name" value="Composite domain of metallo-dependent hydrolases"/>
    <property type="match status" value="1"/>
</dbReference>
<proteinExistence type="predicted"/>
<organism evidence="2 3">
    <name type="scientific">Aeromicrobium endophyticum</name>
    <dbReference type="NCBI Taxonomy" id="2292704"/>
    <lineage>
        <taxon>Bacteria</taxon>
        <taxon>Bacillati</taxon>
        <taxon>Actinomycetota</taxon>
        <taxon>Actinomycetes</taxon>
        <taxon>Propionibacteriales</taxon>
        <taxon>Nocardioidaceae</taxon>
        <taxon>Aeromicrobium</taxon>
    </lineage>
</organism>
<dbReference type="PANTHER" id="PTHR43135">
    <property type="entry name" value="ALPHA-D-RIBOSE 1-METHYLPHOSPHONATE 5-TRIPHOSPHATE DIPHOSPHATASE"/>
    <property type="match status" value="1"/>
</dbReference>
<dbReference type="EMBL" id="QUBR01000001">
    <property type="protein sequence ID" value="REK72882.1"/>
    <property type="molecule type" value="Genomic_DNA"/>
</dbReference>
<dbReference type="PANTHER" id="PTHR43135:SF3">
    <property type="entry name" value="ALPHA-D-RIBOSE 1-METHYLPHOSPHONATE 5-TRIPHOSPHATE DIPHOSPHATASE"/>
    <property type="match status" value="1"/>
</dbReference>
<feature type="domain" description="Amidohydrolase-related" evidence="1">
    <location>
        <begin position="53"/>
        <end position="401"/>
    </location>
</feature>
<evidence type="ECO:0000313" key="2">
    <source>
        <dbReference type="EMBL" id="REK72882.1"/>
    </source>
</evidence>
<dbReference type="InterPro" id="IPR051781">
    <property type="entry name" value="Metallo-dep_Hydrolase"/>
</dbReference>
<reference evidence="2 3" key="1">
    <citation type="submission" date="2018-08" db="EMBL/GenBank/DDBJ databases">
        <title>Aeromicrobium sp. M2KJ-4, whole genome shotgun sequence.</title>
        <authorList>
            <person name="Tuo L."/>
        </authorList>
    </citation>
    <scope>NUCLEOTIDE SEQUENCE [LARGE SCALE GENOMIC DNA]</scope>
    <source>
        <strain evidence="2 3">M2KJ-4</strain>
    </source>
</reference>
<name>A0A371PAD6_9ACTN</name>
<dbReference type="OrthoDB" id="9776455at2"/>
<dbReference type="SUPFAM" id="SSF51556">
    <property type="entry name" value="Metallo-dependent hydrolases"/>
    <property type="match status" value="1"/>
</dbReference>
<dbReference type="RefSeq" id="WP_119702996.1">
    <property type="nucleotide sequence ID" value="NZ_JBHSOI010000001.1"/>
</dbReference>
<dbReference type="InterPro" id="IPR006680">
    <property type="entry name" value="Amidohydro-rel"/>
</dbReference>
<dbReference type="GO" id="GO:0016810">
    <property type="term" value="F:hydrolase activity, acting on carbon-nitrogen (but not peptide) bonds"/>
    <property type="evidence" value="ECO:0007669"/>
    <property type="project" value="InterPro"/>
</dbReference>
<comment type="caution">
    <text evidence="2">The sequence shown here is derived from an EMBL/GenBank/DDBJ whole genome shotgun (WGS) entry which is preliminary data.</text>
</comment>
<dbReference type="InterPro" id="IPR057744">
    <property type="entry name" value="OTAase-like"/>
</dbReference>
<keyword evidence="2" id="KW-0378">Hydrolase</keyword>
<dbReference type="InterPro" id="IPR011059">
    <property type="entry name" value="Metal-dep_hydrolase_composite"/>
</dbReference>
<dbReference type="Pfam" id="PF01979">
    <property type="entry name" value="Amidohydro_1"/>
    <property type="match status" value="1"/>
</dbReference>
<dbReference type="CDD" id="cd01299">
    <property type="entry name" value="Met_dep_hydrolase_A"/>
    <property type="match status" value="1"/>
</dbReference>
<gene>
    <name evidence="2" type="ORF">DX116_04610</name>
</gene>
<evidence type="ECO:0000259" key="1">
    <source>
        <dbReference type="Pfam" id="PF01979"/>
    </source>
</evidence>
<keyword evidence="3" id="KW-1185">Reference proteome</keyword>
<dbReference type="Gene3D" id="2.30.40.10">
    <property type="entry name" value="Urease, subunit C, domain 1"/>
    <property type="match status" value="1"/>
</dbReference>